<organism evidence="3 4">
    <name type="scientific">Alkalibacter rhizosphaerae</name>
    <dbReference type="NCBI Taxonomy" id="2815577"/>
    <lineage>
        <taxon>Bacteria</taxon>
        <taxon>Bacillati</taxon>
        <taxon>Bacillota</taxon>
        <taxon>Clostridia</taxon>
        <taxon>Eubacteriales</taxon>
        <taxon>Eubacteriaceae</taxon>
        <taxon>Alkalibacter</taxon>
    </lineage>
</organism>
<dbReference type="EMBL" id="CP071444">
    <property type="protein sequence ID" value="QSX07736.1"/>
    <property type="molecule type" value="Genomic_DNA"/>
</dbReference>
<sequence>MKDAIYYETLQAYNEKIQQRKQHHQQQLAELYQSHPQLEKISDGLGRLGLQLAMASVASDDPKKLEAFRQEMETLRQDRSDLLASMGYEESVLEYQPHCPICQDEGVVDGKSCVCFQKVLIEKFYDQSNLKNILNRENFDTFRLDYYSREKGPYPNSPREQMERILLSSVQYAANFNNETKNLYFYGDPGLGKTFLSHCIAKELLDAGKLVIYQTASDLLDIIRKSKFQQNDDRLAQQPFQFLYQCDLLIIDDLGTETLTEFANNELFNLINRRLKEQKKMIISTNLPLNKLEGRYSARLASRIIGNFQFYEFFGEDIRMKKADIL</sequence>
<dbReference type="SMART" id="SM00382">
    <property type="entry name" value="AAA"/>
    <property type="match status" value="1"/>
</dbReference>
<dbReference type="RefSeq" id="WP_207299078.1">
    <property type="nucleotide sequence ID" value="NZ_CP071444.1"/>
</dbReference>
<feature type="domain" description="AAA+ ATPase" evidence="2">
    <location>
        <begin position="179"/>
        <end position="316"/>
    </location>
</feature>
<evidence type="ECO:0000256" key="1">
    <source>
        <dbReference type="SAM" id="Coils"/>
    </source>
</evidence>
<dbReference type="GO" id="GO:0006260">
    <property type="term" value="P:DNA replication"/>
    <property type="evidence" value="ECO:0007669"/>
    <property type="project" value="TreeGrafter"/>
</dbReference>
<dbReference type="Gene3D" id="3.40.50.300">
    <property type="entry name" value="P-loop containing nucleotide triphosphate hydrolases"/>
    <property type="match status" value="1"/>
</dbReference>
<keyword evidence="1" id="KW-0175">Coiled coil</keyword>
<reference evidence="3" key="1">
    <citation type="submission" date="2021-03" db="EMBL/GenBank/DDBJ databases">
        <title>Alkalibacter marinus sp. nov., isolated from tidal flat sediment.</title>
        <authorList>
            <person name="Namirimu T."/>
            <person name="Yang J.-A."/>
            <person name="Yang S.-H."/>
            <person name="Kim Y.-J."/>
            <person name="Kwon K.K."/>
        </authorList>
    </citation>
    <scope>NUCLEOTIDE SEQUENCE</scope>
    <source>
        <strain evidence="3">ES005</strain>
    </source>
</reference>
<protein>
    <submittedName>
        <fullName evidence="3">ATP-binding protein</fullName>
    </submittedName>
</protein>
<keyword evidence="3" id="KW-0067">ATP-binding</keyword>
<evidence type="ECO:0000313" key="4">
    <source>
        <dbReference type="Proteomes" id="UP000663499"/>
    </source>
</evidence>
<keyword evidence="3" id="KW-0547">Nucleotide-binding</keyword>
<dbReference type="PANTHER" id="PTHR30050">
    <property type="entry name" value="CHROMOSOMAL REPLICATION INITIATOR PROTEIN DNAA"/>
    <property type="match status" value="1"/>
</dbReference>
<dbReference type="InterPro" id="IPR003593">
    <property type="entry name" value="AAA+_ATPase"/>
</dbReference>
<dbReference type="SUPFAM" id="SSF52540">
    <property type="entry name" value="P-loop containing nucleoside triphosphate hydrolases"/>
    <property type="match status" value="1"/>
</dbReference>
<evidence type="ECO:0000313" key="3">
    <source>
        <dbReference type="EMBL" id="QSX07736.1"/>
    </source>
</evidence>
<dbReference type="GO" id="GO:0005524">
    <property type="term" value="F:ATP binding"/>
    <property type="evidence" value="ECO:0007669"/>
    <property type="project" value="UniProtKB-KW"/>
</dbReference>
<gene>
    <name evidence="3" type="ORF">J0B03_07845</name>
</gene>
<dbReference type="AlphaFoldDB" id="A0A974XDI4"/>
<name>A0A974XDI4_9FIRM</name>
<dbReference type="KEGG" id="alka:J0B03_07845"/>
<dbReference type="InterPro" id="IPR027417">
    <property type="entry name" value="P-loop_NTPase"/>
</dbReference>
<dbReference type="InterPro" id="IPR002611">
    <property type="entry name" value="IstB_ATP-bd"/>
</dbReference>
<proteinExistence type="predicted"/>
<accession>A0A974XDI4</accession>
<feature type="coiled-coil region" evidence="1">
    <location>
        <begin position="7"/>
        <end position="34"/>
    </location>
</feature>
<dbReference type="Pfam" id="PF01695">
    <property type="entry name" value="IstB_IS21"/>
    <property type="match status" value="1"/>
</dbReference>
<dbReference type="Proteomes" id="UP000663499">
    <property type="component" value="Chromosome"/>
</dbReference>
<evidence type="ECO:0000259" key="2">
    <source>
        <dbReference type="SMART" id="SM00382"/>
    </source>
</evidence>
<dbReference type="PANTHER" id="PTHR30050:SF4">
    <property type="entry name" value="ATP-BINDING PROTEIN RV3427C IN INSERTION SEQUENCE-RELATED"/>
    <property type="match status" value="1"/>
</dbReference>
<keyword evidence="4" id="KW-1185">Reference proteome</keyword>
<dbReference type="CDD" id="cd00009">
    <property type="entry name" value="AAA"/>
    <property type="match status" value="1"/>
</dbReference>
<dbReference type="NCBIfam" id="NF005304">
    <property type="entry name" value="PRK06835.1"/>
    <property type="match status" value="1"/>
</dbReference>